<keyword evidence="1" id="KW-0472">Membrane</keyword>
<feature type="transmembrane region" description="Helical" evidence="1">
    <location>
        <begin position="21"/>
        <end position="45"/>
    </location>
</feature>
<accession>A0A162DC77</accession>
<gene>
    <name evidence="2" type="ORF">AZF04_20135</name>
</gene>
<dbReference type="RefSeq" id="WP_061949478.1">
    <property type="nucleotide sequence ID" value="NZ_LTAO01000024.1"/>
</dbReference>
<feature type="transmembrane region" description="Helical" evidence="1">
    <location>
        <begin position="51"/>
        <end position="71"/>
    </location>
</feature>
<dbReference type="EMBL" id="LTAO01000024">
    <property type="protein sequence ID" value="KYG29154.1"/>
    <property type="molecule type" value="Genomic_DNA"/>
</dbReference>
<dbReference type="STRING" id="519424.AZF04_20135"/>
<name>A0A162DC77_9BACI</name>
<feature type="transmembrane region" description="Helical" evidence="1">
    <location>
        <begin position="97"/>
        <end position="121"/>
    </location>
</feature>
<dbReference type="OrthoDB" id="6400183at2"/>
<organism evidence="2 3">
    <name type="scientific">Alkalihalobacillus trypoxylicola</name>
    <dbReference type="NCBI Taxonomy" id="519424"/>
    <lineage>
        <taxon>Bacteria</taxon>
        <taxon>Bacillati</taxon>
        <taxon>Bacillota</taxon>
        <taxon>Bacilli</taxon>
        <taxon>Bacillales</taxon>
        <taxon>Bacillaceae</taxon>
        <taxon>Alkalihalobacillus</taxon>
    </lineage>
</organism>
<keyword evidence="3" id="KW-1185">Reference proteome</keyword>
<dbReference type="Pfam" id="PF06695">
    <property type="entry name" value="Sm_multidrug_ex"/>
    <property type="match status" value="1"/>
</dbReference>
<feature type="transmembrane region" description="Helical" evidence="1">
    <location>
        <begin position="133"/>
        <end position="155"/>
    </location>
</feature>
<evidence type="ECO:0000256" key="1">
    <source>
        <dbReference type="SAM" id="Phobius"/>
    </source>
</evidence>
<dbReference type="InterPro" id="IPR009577">
    <property type="entry name" value="Sm_multidrug_ex"/>
</dbReference>
<sequence>MENFLQDIILYINELDTVLQYIGIFVISMVPFLESYVAIPVGIALDFPPVPIILIGIIGNVLSVIILIWIIDKFRKPNKEKKESNRWRRAQSFFQKYGVPGVSLAGPLIGYHIAALIALGAGTSKQYITLWQIIAISVWSIIFGVAFIFGIQLLIR</sequence>
<dbReference type="AlphaFoldDB" id="A0A162DC77"/>
<keyword evidence="1" id="KW-0812">Transmembrane</keyword>
<proteinExistence type="predicted"/>
<keyword evidence="1" id="KW-1133">Transmembrane helix</keyword>
<evidence type="ECO:0000313" key="2">
    <source>
        <dbReference type="EMBL" id="KYG29154.1"/>
    </source>
</evidence>
<reference evidence="2" key="1">
    <citation type="submission" date="2016-02" db="EMBL/GenBank/DDBJ databases">
        <title>Genome sequence of Bacillus trypoxylicola KCTC 13244(T).</title>
        <authorList>
            <person name="Jeong H."/>
            <person name="Park S.-H."/>
            <person name="Choi S.-K."/>
        </authorList>
    </citation>
    <scope>NUCLEOTIDE SEQUENCE [LARGE SCALE GENOMIC DNA]</scope>
    <source>
        <strain evidence="2">KCTC 13244</strain>
    </source>
</reference>
<evidence type="ECO:0000313" key="3">
    <source>
        <dbReference type="Proteomes" id="UP000075806"/>
    </source>
</evidence>
<comment type="caution">
    <text evidence="2">The sequence shown here is derived from an EMBL/GenBank/DDBJ whole genome shotgun (WGS) entry which is preliminary data.</text>
</comment>
<dbReference type="Proteomes" id="UP000075806">
    <property type="component" value="Unassembled WGS sequence"/>
</dbReference>
<protein>
    <recommendedName>
        <fullName evidence="4">DNA-binding protein</fullName>
    </recommendedName>
</protein>
<evidence type="ECO:0008006" key="4">
    <source>
        <dbReference type="Google" id="ProtNLM"/>
    </source>
</evidence>